<dbReference type="NCBIfam" id="TIGR00172">
    <property type="entry name" value="maf"/>
    <property type="match status" value="1"/>
</dbReference>
<keyword evidence="5" id="KW-1185">Reference proteome</keyword>
<evidence type="ECO:0000313" key="5">
    <source>
        <dbReference type="Proteomes" id="UP000724672"/>
    </source>
</evidence>
<dbReference type="PIRSF" id="PIRSF006305">
    <property type="entry name" value="Maf"/>
    <property type="match status" value="1"/>
</dbReference>
<comment type="function">
    <text evidence="3">Nucleoside triphosphate pyrophosphatase that hydrolyzes dTTP and UTP. May have a dual role in cell division arrest and in preventing the incorporation of modified nucleotides into cellular nucleic acids.</text>
</comment>
<comment type="subcellular location">
    <subcellularLocation>
        <location evidence="3">Cytoplasm</location>
    </subcellularLocation>
</comment>
<comment type="catalytic activity">
    <reaction evidence="3">
        <text>UTP + H2O = UMP + diphosphate + H(+)</text>
        <dbReference type="Rhea" id="RHEA:29395"/>
        <dbReference type="ChEBI" id="CHEBI:15377"/>
        <dbReference type="ChEBI" id="CHEBI:15378"/>
        <dbReference type="ChEBI" id="CHEBI:33019"/>
        <dbReference type="ChEBI" id="CHEBI:46398"/>
        <dbReference type="ChEBI" id="CHEBI:57865"/>
        <dbReference type="EC" id="3.6.1.9"/>
    </reaction>
</comment>
<comment type="catalytic activity">
    <reaction evidence="3">
        <text>dTTP + H2O = dTMP + diphosphate + H(+)</text>
        <dbReference type="Rhea" id="RHEA:28534"/>
        <dbReference type="ChEBI" id="CHEBI:15377"/>
        <dbReference type="ChEBI" id="CHEBI:15378"/>
        <dbReference type="ChEBI" id="CHEBI:33019"/>
        <dbReference type="ChEBI" id="CHEBI:37568"/>
        <dbReference type="ChEBI" id="CHEBI:63528"/>
        <dbReference type="EC" id="3.6.1.9"/>
    </reaction>
</comment>
<keyword evidence="2 3" id="KW-0378">Hydrolase</keyword>
<dbReference type="InterPro" id="IPR029001">
    <property type="entry name" value="ITPase-like_fam"/>
</dbReference>
<dbReference type="RefSeq" id="WP_203365110.1">
    <property type="nucleotide sequence ID" value="NZ_WSFT01000013.1"/>
</dbReference>
<dbReference type="InterPro" id="IPR003697">
    <property type="entry name" value="Maf-like"/>
</dbReference>
<evidence type="ECO:0000256" key="2">
    <source>
        <dbReference type="ARBA" id="ARBA00022801"/>
    </source>
</evidence>
<dbReference type="EMBL" id="WSFT01000013">
    <property type="protein sequence ID" value="MBS4537180.1"/>
    <property type="molecule type" value="Genomic_DNA"/>
</dbReference>
<comment type="similarity">
    <text evidence="3">Belongs to the Maf family. YhdE subfamily.</text>
</comment>
<evidence type="ECO:0000313" key="4">
    <source>
        <dbReference type="EMBL" id="MBS4537180.1"/>
    </source>
</evidence>
<dbReference type="SUPFAM" id="SSF52972">
    <property type="entry name" value="ITPase-like"/>
    <property type="match status" value="1"/>
</dbReference>
<comment type="cofactor">
    <cofactor evidence="1 3">
        <name>a divalent metal cation</name>
        <dbReference type="ChEBI" id="CHEBI:60240"/>
    </cofactor>
</comment>
<dbReference type="CDD" id="cd00555">
    <property type="entry name" value="Maf"/>
    <property type="match status" value="1"/>
</dbReference>
<dbReference type="Pfam" id="PF02545">
    <property type="entry name" value="Maf"/>
    <property type="match status" value="1"/>
</dbReference>
<dbReference type="GO" id="GO:0005737">
    <property type="term" value="C:cytoplasm"/>
    <property type="evidence" value="ECO:0007669"/>
    <property type="project" value="UniProtKB-SubCell"/>
</dbReference>
<protein>
    <recommendedName>
        <fullName evidence="3">dTTP/UTP pyrophosphatase</fullName>
        <shortName evidence="3">dTTPase/UTPase</shortName>
        <ecNumber evidence="3">3.6.1.9</ecNumber>
    </recommendedName>
    <alternativeName>
        <fullName evidence="3">Nucleoside triphosphate pyrophosphatase</fullName>
    </alternativeName>
    <alternativeName>
        <fullName evidence="3">Nucleotide pyrophosphatase</fullName>
        <shortName evidence="3">Nucleotide PPase</shortName>
    </alternativeName>
</protein>
<dbReference type="PANTHER" id="PTHR43213:SF5">
    <property type="entry name" value="BIFUNCTIONAL DTTP_UTP PYROPHOSPHATASE_METHYLTRANSFERASE PROTEIN-RELATED"/>
    <property type="match status" value="1"/>
</dbReference>
<evidence type="ECO:0000256" key="3">
    <source>
        <dbReference type="HAMAP-Rule" id="MF_00528"/>
    </source>
</evidence>
<accession>A0A942USL2</accession>
<dbReference type="HAMAP" id="MF_00528">
    <property type="entry name" value="Maf"/>
    <property type="match status" value="1"/>
</dbReference>
<feature type="site" description="Important for substrate specificity" evidence="3">
    <location>
        <position position="71"/>
    </location>
</feature>
<comment type="caution">
    <text evidence="3">Lacks conserved residue(s) required for the propagation of feature annotation.</text>
</comment>
<dbReference type="Proteomes" id="UP000724672">
    <property type="component" value="Unassembled WGS sequence"/>
</dbReference>
<gene>
    <name evidence="4" type="primary">maf</name>
    <name evidence="4" type="ORF">GOQ27_01825</name>
</gene>
<organism evidence="4 5">
    <name type="scientific">Anaeromonas frigoriresistens</name>
    <dbReference type="NCBI Taxonomy" id="2683708"/>
    <lineage>
        <taxon>Bacteria</taxon>
        <taxon>Bacillati</taxon>
        <taxon>Bacillota</taxon>
        <taxon>Tissierellia</taxon>
        <taxon>Tissierellales</taxon>
        <taxon>Thermohalobacteraceae</taxon>
        <taxon>Anaeromonas</taxon>
    </lineage>
</organism>
<feature type="active site" description="Proton acceptor" evidence="3">
    <location>
        <position position="70"/>
    </location>
</feature>
<dbReference type="GO" id="GO:0009117">
    <property type="term" value="P:nucleotide metabolic process"/>
    <property type="evidence" value="ECO:0007669"/>
    <property type="project" value="UniProtKB-KW"/>
</dbReference>
<proteinExistence type="inferred from homology"/>
<dbReference type="EC" id="3.6.1.9" evidence="3"/>
<dbReference type="Gene3D" id="3.90.950.10">
    <property type="match status" value="1"/>
</dbReference>
<sequence>MEKIVLASSSPRRKDILQKYNITFDIITSDIIENIDNNDLPSISVMSLAFQKAIDVCKKIDSESIVIAADTIVYFKGEVLGKPKNKDEAREILRKLSEQTHSVYTGIAIIKANTNKKIVDYCETKVKFRRLEDEDIEKYISGSEYVDKAGSYAIQGKGALFVESIEGSYSNVVGLPIVKLDTLLKKYFKITLM</sequence>
<dbReference type="AlphaFoldDB" id="A0A942USL2"/>
<comment type="caution">
    <text evidence="4">The sequence shown here is derived from an EMBL/GenBank/DDBJ whole genome shotgun (WGS) entry which is preliminary data.</text>
</comment>
<feature type="site" description="Important for substrate specificity" evidence="3">
    <location>
        <position position="12"/>
    </location>
</feature>
<feature type="site" description="Important for substrate specificity" evidence="3">
    <location>
        <position position="155"/>
    </location>
</feature>
<dbReference type="GO" id="GO:0047429">
    <property type="term" value="F:nucleoside triphosphate diphosphatase activity"/>
    <property type="evidence" value="ECO:0007669"/>
    <property type="project" value="UniProtKB-EC"/>
</dbReference>
<reference evidence="4" key="1">
    <citation type="submission" date="2019-12" db="EMBL/GenBank/DDBJ databases">
        <title>Clostridiaceae gen. nov. sp. nov., isolated from sediment in Xinjiang, China.</title>
        <authorList>
            <person name="Zhang R."/>
        </authorList>
    </citation>
    <scope>NUCLEOTIDE SEQUENCE</scope>
    <source>
        <strain evidence="4">D2Q-11</strain>
    </source>
</reference>
<keyword evidence="3" id="KW-0963">Cytoplasm</keyword>
<evidence type="ECO:0000256" key="1">
    <source>
        <dbReference type="ARBA" id="ARBA00001968"/>
    </source>
</evidence>
<keyword evidence="3" id="KW-0546">Nucleotide metabolism</keyword>
<name>A0A942USL2_9FIRM</name>
<dbReference type="PANTHER" id="PTHR43213">
    <property type="entry name" value="BIFUNCTIONAL DTTP/UTP PYROPHOSPHATASE/METHYLTRANSFERASE PROTEIN-RELATED"/>
    <property type="match status" value="1"/>
</dbReference>